<reference evidence="1" key="1">
    <citation type="submission" date="2021-02" db="EMBL/GenBank/DDBJ databases">
        <title>Natrosporangium hydrolyticum gen. nov., sp. nov, a haloalkaliphilic actinobacterium from a soda solonchak soil.</title>
        <authorList>
            <person name="Sorokin D.Y."/>
            <person name="Khijniak T.V."/>
            <person name="Zakharycheva A.P."/>
            <person name="Boueva O.V."/>
            <person name="Ariskina E.V."/>
            <person name="Hahnke R.L."/>
            <person name="Bunk B."/>
            <person name="Sproer C."/>
            <person name="Schumann P."/>
            <person name="Evtushenko L.I."/>
            <person name="Kublanov I.V."/>
        </authorList>
    </citation>
    <scope>NUCLEOTIDE SEQUENCE</scope>
    <source>
        <strain evidence="1">DSM 106523</strain>
    </source>
</reference>
<dbReference type="EMBL" id="CP070499">
    <property type="protein sequence ID" value="QSB15387.1"/>
    <property type="molecule type" value="Genomic_DNA"/>
</dbReference>
<accession>A0A895YC72</accession>
<dbReference type="AlphaFoldDB" id="A0A895YC72"/>
<keyword evidence="2" id="KW-1185">Reference proteome</keyword>
<dbReference type="Proteomes" id="UP000662857">
    <property type="component" value="Chromosome"/>
</dbReference>
<name>A0A895YC72_9ACTN</name>
<organism evidence="1 2">
    <name type="scientific">Natronosporangium hydrolyticum</name>
    <dbReference type="NCBI Taxonomy" id="2811111"/>
    <lineage>
        <taxon>Bacteria</taxon>
        <taxon>Bacillati</taxon>
        <taxon>Actinomycetota</taxon>
        <taxon>Actinomycetes</taxon>
        <taxon>Micromonosporales</taxon>
        <taxon>Micromonosporaceae</taxon>
        <taxon>Natronosporangium</taxon>
    </lineage>
</organism>
<dbReference type="Pfam" id="PF22523">
    <property type="entry name" value="DUF6999"/>
    <property type="match status" value="1"/>
</dbReference>
<protein>
    <submittedName>
        <fullName evidence="1">Uncharacterized protein</fullName>
    </submittedName>
</protein>
<sequence length="298" mass="33535">MSEPSVWGSILADPTLPFDRPTLRQVVADQRRWSRRWLYPLARVVSRIGVVLILVMKRLMPFAPRLRAHAAMDRMCVWFVRRCVAPESAGLLLRHFVIETNLLNFVVRNAGLPGMPEVTLLPTALRQLGDRAVIEHDLNVYEVLAALGSGVRDRPLWARAASELDYSMLTVPQLDLEPATRRWLRLDIQTALCLMNIPFALCLTPREYRRAVHSLRLDESLLAILATLTGDATFRSWRPAGTLVRVDSAVDVPRAVYEHAVICEQAHAHLLTCQSLAAPIMDLGTWSGRKSVPNPMID</sequence>
<gene>
    <name evidence="1" type="ORF">JQS43_03230</name>
</gene>
<dbReference type="InterPro" id="IPR054268">
    <property type="entry name" value="DUF6999"/>
</dbReference>
<dbReference type="KEGG" id="nhy:JQS43_03230"/>
<dbReference type="RefSeq" id="WP_239677568.1">
    <property type="nucleotide sequence ID" value="NZ_CP070499.1"/>
</dbReference>
<proteinExistence type="predicted"/>
<evidence type="ECO:0000313" key="2">
    <source>
        <dbReference type="Proteomes" id="UP000662857"/>
    </source>
</evidence>
<evidence type="ECO:0000313" key="1">
    <source>
        <dbReference type="EMBL" id="QSB15387.1"/>
    </source>
</evidence>